<evidence type="ECO:0000313" key="5">
    <source>
        <dbReference type="Proteomes" id="UP001211044"/>
    </source>
</evidence>
<organism evidence="4 5">
    <name type="scientific">Winkia neuii subsp. anitrata</name>
    <dbReference type="NCBI Taxonomy" id="29318"/>
    <lineage>
        <taxon>Bacteria</taxon>
        <taxon>Bacillati</taxon>
        <taxon>Actinomycetota</taxon>
        <taxon>Actinomycetes</taxon>
        <taxon>Actinomycetales</taxon>
        <taxon>Actinomycetaceae</taxon>
        <taxon>Winkia</taxon>
    </lineage>
</organism>
<keyword evidence="2" id="KW-0812">Transmembrane</keyword>
<dbReference type="KEGG" id="wne:PIG85_10385"/>
<proteinExistence type="predicted"/>
<feature type="transmembrane region" description="Helical" evidence="2">
    <location>
        <begin position="78"/>
        <end position="100"/>
    </location>
</feature>
<reference evidence="4" key="1">
    <citation type="submission" date="2023-01" db="EMBL/GenBank/DDBJ databases">
        <title>Comparative Genomic Analysis of the Clinically-Derived Winkia Strain NY0527 Provides Evidence into the Taxonomic Reassignment of Winkia neuii and Characterizes Their Virulence Traits.</title>
        <authorList>
            <person name="Cai X."/>
            <person name="Peng Y."/>
            <person name="Li M."/>
            <person name="Qiu Y."/>
            <person name="Wang Y."/>
            <person name="Xu L."/>
            <person name="Hou Q."/>
        </authorList>
    </citation>
    <scope>NUCLEOTIDE SEQUENCE</scope>
    <source>
        <strain evidence="4">NY0527</strain>
    </source>
</reference>
<evidence type="ECO:0000256" key="2">
    <source>
        <dbReference type="SAM" id="Phobius"/>
    </source>
</evidence>
<protein>
    <submittedName>
        <fullName evidence="4">PspC domain-containing protein</fullName>
    </submittedName>
</protein>
<keyword evidence="2" id="KW-0472">Membrane</keyword>
<dbReference type="InterPro" id="IPR007168">
    <property type="entry name" value="Phageshock_PspC_N"/>
</dbReference>
<dbReference type="Pfam" id="PF04024">
    <property type="entry name" value="PspC"/>
    <property type="match status" value="1"/>
</dbReference>
<evidence type="ECO:0000259" key="3">
    <source>
        <dbReference type="Pfam" id="PF04024"/>
    </source>
</evidence>
<dbReference type="EMBL" id="CP116394">
    <property type="protein sequence ID" value="WCE46035.1"/>
    <property type="molecule type" value="Genomic_DNA"/>
</dbReference>
<dbReference type="RefSeq" id="WP_271694578.1">
    <property type="nucleotide sequence ID" value="NZ_CP116394.1"/>
</dbReference>
<sequence length="105" mass="11203">MSENFDNNQPNPNLGGAGQGFNNGPSFPASGAPYYGQQQNPGQSKRPFLWRSPTDKWAGGVCGGLAEKTGVDSGLIRLGFLVLCLSWGTGFILYLAGLALPKRNW</sequence>
<feature type="region of interest" description="Disordered" evidence="1">
    <location>
        <begin position="1"/>
        <end position="51"/>
    </location>
</feature>
<gene>
    <name evidence="4" type="ORF">PIG85_10385</name>
</gene>
<accession>A0AB38XNW2</accession>
<evidence type="ECO:0000313" key="4">
    <source>
        <dbReference type="EMBL" id="WCE46035.1"/>
    </source>
</evidence>
<dbReference type="AlphaFoldDB" id="A0AB38XNW2"/>
<evidence type="ECO:0000256" key="1">
    <source>
        <dbReference type="SAM" id="MobiDB-lite"/>
    </source>
</evidence>
<feature type="compositionally biased region" description="Polar residues" evidence="1">
    <location>
        <begin position="1"/>
        <end position="12"/>
    </location>
</feature>
<keyword evidence="2" id="KW-1133">Transmembrane helix</keyword>
<name>A0AB38XNW2_9ACTO</name>
<dbReference type="Proteomes" id="UP001211044">
    <property type="component" value="Chromosome"/>
</dbReference>
<feature type="domain" description="Phage shock protein PspC N-terminal" evidence="3">
    <location>
        <begin position="49"/>
        <end position="98"/>
    </location>
</feature>